<reference evidence="2 3" key="1">
    <citation type="submission" date="2019-03" db="EMBL/GenBank/DDBJ databases">
        <title>First draft genome of Liparis tanakae, snailfish: a comprehensive survey of snailfish specific genes.</title>
        <authorList>
            <person name="Kim W."/>
            <person name="Song I."/>
            <person name="Jeong J.-H."/>
            <person name="Kim D."/>
            <person name="Kim S."/>
            <person name="Ryu S."/>
            <person name="Song J.Y."/>
            <person name="Lee S.K."/>
        </authorList>
    </citation>
    <scope>NUCLEOTIDE SEQUENCE [LARGE SCALE GENOMIC DNA]</scope>
    <source>
        <tissue evidence="2">Muscle</tissue>
    </source>
</reference>
<comment type="caution">
    <text evidence="2">The sequence shown here is derived from an EMBL/GenBank/DDBJ whole genome shotgun (WGS) entry which is preliminary data.</text>
</comment>
<keyword evidence="3" id="KW-1185">Reference proteome</keyword>
<evidence type="ECO:0000313" key="3">
    <source>
        <dbReference type="Proteomes" id="UP000314294"/>
    </source>
</evidence>
<sequence length="82" mass="8971">MCGGAEVPGPDVGVTDAVAGCEREPIRIVTDGMSSLESKDDGRADEGVTADESSELQDQDYLWWEWETNMSRKPNKEPVVLN</sequence>
<dbReference type="AlphaFoldDB" id="A0A4Z2ILD6"/>
<name>A0A4Z2ILD6_9TELE</name>
<organism evidence="2 3">
    <name type="scientific">Liparis tanakae</name>
    <name type="common">Tanaka's snailfish</name>
    <dbReference type="NCBI Taxonomy" id="230148"/>
    <lineage>
        <taxon>Eukaryota</taxon>
        <taxon>Metazoa</taxon>
        <taxon>Chordata</taxon>
        <taxon>Craniata</taxon>
        <taxon>Vertebrata</taxon>
        <taxon>Euteleostomi</taxon>
        <taxon>Actinopterygii</taxon>
        <taxon>Neopterygii</taxon>
        <taxon>Teleostei</taxon>
        <taxon>Neoteleostei</taxon>
        <taxon>Acanthomorphata</taxon>
        <taxon>Eupercaria</taxon>
        <taxon>Perciformes</taxon>
        <taxon>Cottioidei</taxon>
        <taxon>Cottales</taxon>
        <taxon>Liparidae</taxon>
        <taxon>Liparis</taxon>
    </lineage>
</organism>
<evidence type="ECO:0000256" key="1">
    <source>
        <dbReference type="SAM" id="MobiDB-lite"/>
    </source>
</evidence>
<gene>
    <name evidence="2" type="ORF">EYF80_011040</name>
</gene>
<evidence type="ECO:0000313" key="2">
    <source>
        <dbReference type="EMBL" id="TNN78870.1"/>
    </source>
</evidence>
<proteinExistence type="predicted"/>
<protein>
    <submittedName>
        <fullName evidence="2">Uncharacterized protein</fullName>
    </submittedName>
</protein>
<feature type="region of interest" description="Disordered" evidence="1">
    <location>
        <begin position="32"/>
        <end position="55"/>
    </location>
</feature>
<feature type="compositionally biased region" description="Basic and acidic residues" evidence="1">
    <location>
        <begin position="37"/>
        <end position="46"/>
    </location>
</feature>
<dbReference type="EMBL" id="SRLO01000070">
    <property type="protein sequence ID" value="TNN78870.1"/>
    <property type="molecule type" value="Genomic_DNA"/>
</dbReference>
<dbReference type="Proteomes" id="UP000314294">
    <property type="component" value="Unassembled WGS sequence"/>
</dbReference>
<accession>A0A4Z2ILD6</accession>